<proteinExistence type="predicted"/>
<organism evidence="1 2">
    <name type="scientific">Candidatus Phytoplasma sacchari</name>
    <dbReference type="NCBI Taxonomy" id="2609813"/>
    <lineage>
        <taxon>Bacteria</taxon>
        <taxon>Bacillati</taxon>
        <taxon>Mycoplasmatota</taxon>
        <taxon>Mollicutes</taxon>
        <taxon>Acholeplasmatales</taxon>
        <taxon>Acholeplasmataceae</taxon>
        <taxon>Candidatus Phytoplasma</taxon>
        <taxon>16SrXI (Rice yellow dwarf group)</taxon>
    </lineage>
</organism>
<sequence length="64" mass="7633">MNELKDKLNQFIKQSKLKSNKKILQDEQKKQDELMIFDIPLKNNSFNDPEYINKLNILIKKLIG</sequence>
<name>A0ABY7M3C6_9MOLU</name>
<reference evidence="1" key="1">
    <citation type="submission" date="2022-12" db="EMBL/GenBank/DDBJ databases">
        <title>Genomic Characterization of Candidatus Phytoplasma sacchari in China.</title>
        <authorList>
            <person name="Zhang R.-Y."/>
        </authorList>
    </citation>
    <scope>NUCLEOTIDE SEQUENCE [LARGE SCALE GENOMIC DNA]</scope>
    <source>
        <strain evidence="1">SCWL1</strain>
    </source>
</reference>
<protein>
    <submittedName>
        <fullName evidence="1">Uncharacterized protein</fullName>
    </submittedName>
</protein>
<evidence type="ECO:0000313" key="2">
    <source>
        <dbReference type="Proteomes" id="UP001210120"/>
    </source>
</evidence>
<gene>
    <name evidence="1" type="ORF">O7R10_00100</name>
</gene>
<accession>A0ABY7M3C6</accession>
<keyword evidence="2" id="KW-1185">Reference proteome</keyword>
<dbReference type="EMBL" id="CP115156">
    <property type="protein sequence ID" value="WBL31460.1"/>
    <property type="molecule type" value="Genomic_DNA"/>
</dbReference>
<dbReference type="Proteomes" id="UP001210120">
    <property type="component" value="Chromosome"/>
</dbReference>
<evidence type="ECO:0000313" key="1">
    <source>
        <dbReference type="EMBL" id="WBL31460.1"/>
    </source>
</evidence>